<comment type="cofactor">
    <cofactor evidence="2">
        <name>Ca(2+)</name>
        <dbReference type="ChEBI" id="CHEBI:29108"/>
    </cofactor>
</comment>
<keyword evidence="13" id="KW-1185">Reference proteome</keyword>
<evidence type="ECO:0000256" key="1">
    <source>
        <dbReference type="ARBA" id="ARBA00000548"/>
    </source>
</evidence>
<keyword evidence="6 9" id="KW-0119">Carbohydrate metabolism</keyword>
<evidence type="ECO:0000256" key="4">
    <source>
        <dbReference type="ARBA" id="ARBA00012595"/>
    </source>
</evidence>
<dbReference type="InterPro" id="IPR006046">
    <property type="entry name" value="Alpha_amylase"/>
</dbReference>
<dbReference type="EC" id="3.2.1.1" evidence="4 9"/>
<protein>
    <recommendedName>
        <fullName evidence="4 9">Alpha-amylase</fullName>
        <ecNumber evidence="4 9">3.2.1.1</ecNumber>
    </recommendedName>
</protein>
<evidence type="ECO:0000256" key="9">
    <source>
        <dbReference type="RuleBase" id="RU361134"/>
    </source>
</evidence>
<dbReference type="GO" id="GO:0005975">
    <property type="term" value="P:carbohydrate metabolic process"/>
    <property type="evidence" value="ECO:0007669"/>
    <property type="project" value="InterPro"/>
</dbReference>
<dbReference type="InterPro" id="IPR006047">
    <property type="entry name" value="GH13_cat_dom"/>
</dbReference>
<evidence type="ECO:0000256" key="8">
    <source>
        <dbReference type="RuleBase" id="RU003615"/>
    </source>
</evidence>
<reference evidence="12" key="1">
    <citation type="submission" date="2022-11" db="EMBL/GenBank/DDBJ databases">
        <authorList>
            <person name="Morgan W.R."/>
            <person name="Tartar A."/>
        </authorList>
    </citation>
    <scope>NUCLEOTIDE SEQUENCE</scope>
    <source>
        <strain evidence="12">ARSEF 373</strain>
    </source>
</reference>
<accession>A0AAV2ZDZ0</accession>
<dbReference type="GO" id="GO:0043169">
    <property type="term" value="F:cation binding"/>
    <property type="evidence" value="ECO:0007669"/>
    <property type="project" value="InterPro"/>
</dbReference>
<name>A0AAV2ZDZ0_9STRA</name>
<keyword evidence="5 9" id="KW-0378">Hydrolase</keyword>
<keyword evidence="7 9" id="KW-0326">Glycosidase</keyword>
<gene>
    <name evidence="12" type="ORF">N0F65_002887</name>
</gene>
<evidence type="ECO:0000256" key="10">
    <source>
        <dbReference type="SAM" id="SignalP"/>
    </source>
</evidence>
<dbReference type="AlphaFoldDB" id="A0AAV2ZDZ0"/>
<evidence type="ECO:0000256" key="7">
    <source>
        <dbReference type="ARBA" id="ARBA00023295"/>
    </source>
</evidence>
<feature type="chain" id="PRO_5043965816" description="Alpha-amylase" evidence="10">
    <location>
        <begin position="26"/>
        <end position="632"/>
    </location>
</feature>
<dbReference type="PANTHER" id="PTHR43447">
    <property type="entry name" value="ALPHA-AMYLASE"/>
    <property type="match status" value="1"/>
</dbReference>
<dbReference type="InterPro" id="IPR017853">
    <property type="entry name" value="GH"/>
</dbReference>
<evidence type="ECO:0000256" key="5">
    <source>
        <dbReference type="ARBA" id="ARBA00022801"/>
    </source>
</evidence>
<evidence type="ECO:0000313" key="12">
    <source>
        <dbReference type="EMBL" id="DBA03479.1"/>
    </source>
</evidence>
<sequence>MWKNFTLVQALCALCGIGMFAPSSANTCWNWNGLDSCKGNENSYPDSVEARRWQTPPRHASDWSEEYQDYRSLTGYAHVVYNSDRTSATVTVRTKLRVDPSSVNCKYSFNNAVSTSNEFKATKDTHDELLITVECSAGSDNWTLGLDPVNFVWQANKVDQPADMENGQRGAIVDLFGWPYKDIEAECKDFLGKAGYMGVKINPPQESVMSDRLPQDDQRNPWYYIYQPVSYRLYSRMGSRAQLRSMIQTCRSNGVRVYADAVVNHMAANGNDVSQFHRNGDGGSCATWGGKSSTKGSPYFTHAFQYTNNSYTGDRPATEFPAVPYGPSDFHCDRGISSWTDPFQISNGWLVGLSDLNTGKTSVQERIAQYFVDLLGVGFSGFRIDAYKHIHPDDIAAIMAKFSSYMGGSLPDDFISWGEVLLGGESHMLACDPNSGYNYYQGLDNKFKSMGLSEKDISKIKIWSSDYPKEMPICGSWILPPSRFVIQNDDHDQQHPGSSPRDMGDKGSVLIKDKDVAKHRGFETLLFDRRDADWKIKVVLSSYTFTDDGAGGFPDGQSDCAGFDSSAGGKCKKSMPYEAAFRAGSCGYTVEGFKGGKYTRVHRDLAIVNAMRKWVGQKKVAAGDVGITAKCD</sequence>
<dbReference type="GO" id="GO:0004556">
    <property type="term" value="F:alpha-amylase activity"/>
    <property type="evidence" value="ECO:0007669"/>
    <property type="project" value="UniProtKB-UniRule"/>
</dbReference>
<evidence type="ECO:0000313" key="13">
    <source>
        <dbReference type="Proteomes" id="UP001146120"/>
    </source>
</evidence>
<dbReference type="PRINTS" id="PR00110">
    <property type="entry name" value="ALPHAAMYLASE"/>
</dbReference>
<evidence type="ECO:0000256" key="2">
    <source>
        <dbReference type="ARBA" id="ARBA00001913"/>
    </source>
</evidence>
<proteinExistence type="inferred from homology"/>
<dbReference type="SUPFAM" id="SSF51445">
    <property type="entry name" value="(Trans)glycosidases"/>
    <property type="match status" value="1"/>
</dbReference>
<evidence type="ECO:0000256" key="6">
    <source>
        <dbReference type="ARBA" id="ARBA00023277"/>
    </source>
</evidence>
<comment type="similarity">
    <text evidence="3 8">Belongs to the glycosyl hydrolase 13 family.</text>
</comment>
<comment type="caution">
    <text evidence="12">The sequence shown here is derived from an EMBL/GenBank/DDBJ whole genome shotgun (WGS) entry which is preliminary data.</text>
</comment>
<comment type="catalytic activity">
    <reaction evidence="1 9">
        <text>Endohydrolysis of (1-&gt;4)-alpha-D-glucosidic linkages in polysaccharides containing three or more (1-&gt;4)-alpha-linked D-glucose units.</text>
        <dbReference type="EC" id="3.2.1.1"/>
    </reaction>
</comment>
<feature type="signal peptide" evidence="10">
    <location>
        <begin position="1"/>
        <end position="25"/>
    </location>
</feature>
<reference evidence="12" key="2">
    <citation type="journal article" date="2023" name="Microbiol Resour">
        <title>Decontamination and Annotation of the Draft Genome Sequence of the Oomycete Lagenidium giganteum ARSEF 373.</title>
        <authorList>
            <person name="Morgan W.R."/>
            <person name="Tartar A."/>
        </authorList>
    </citation>
    <scope>NUCLEOTIDE SEQUENCE</scope>
    <source>
        <strain evidence="12">ARSEF 373</strain>
    </source>
</reference>
<feature type="domain" description="Glycosyl hydrolase family 13 catalytic" evidence="11">
    <location>
        <begin position="170"/>
        <end position="582"/>
    </location>
</feature>
<dbReference type="SMART" id="SM00642">
    <property type="entry name" value="Aamy"/>
    <property type="match status" value="1"/>
</dbReference>
<dbReference type="EMBL" id="DAKRPA010000019">
    <property type="protein sequence ID" value="DBA03479.1"/>
    <property type="molecule type" value="Genomic_DNA"/>
</dbReference>
<evidence type="ECO:0000256" key="3">
    <source>
        <dbReference type="ARBA" id="ARBA00008061"/>
    </source>
</evidence>
<dbReference type="Gene3D" id="3.20.20.80">
    <property type="entry name" value="Glycosidases"/>
    <property type="match status" value="1"/>
</dbReference>
<keyword evidence="10" id="KW-0732">Signal</keyword>
<organism evidence="12 13">
    <name type="scientific">Lagenidium giganteum</name>
    <dbReference type="NCBI Taxonomy" id="4803"/>
    <lineage>
        <taxon>Eukaryota</taxon>
        <taxon>Sar</taxon>
        <taxon>Stramenopiles</taxon>
        <taxon>Oomycota</taxon>
        <taxon>Peronosporomycetes</taxon>
        <taxon>Pythiales</taxon>
        <taxon>Pythiaceae</taxon>
    </lineage>
</organism>
<dbReference type="Proteomes" id="UP001146120">
    <property type="component" value="Unassembled WGS sequence"/>
</dbReference>
<evidence type="ECO:0000259" key="11">
    <source>
        <dbReference type="SMART" id="SM00642"/>
    </source>
</evidence>
<dbReference type="Pfam" id="PF00128">
    <property type="entry name" value="Alpha-amylase"/>
    <property type="match status" value="1"/>
</dbReference>